<accession>A0A2P2Q7P2</accession>
<dbReference type="AlphaFoldDB" id="A0A2P2Q7P2"/>
<evidence type="ECO:0000313" key="1">
    <source>
        <dbReference type="EMBL" id="MBX62980.1"/>
    </source>
</evidence>
<proteinExistence type="predicted"/>
<name>A0A2P2Q7P2_RHIMU</name>
<organism evidence="1">
    <name type="scientific">Rhizophora mucronata</name>
    <name type="common">Asiatic mangrove</name>
    <dbReference type="NCBI Taxonomy" id="61149"/>
    <lineage>
        <taxon>Eukaryota</taxon>
        <taxon>Viridiplantae</taxon>
        <taxon>Streptophyta</taxon>
        <taxon>Embryophyta</taxon>
        <taxon>Tracheophyta</taxon>
        <taxon>Spermatophyta</taxon>
        <taxon>Magnoliopsida</taxon>
        <taxon>eudicotyledons</taxon>
        <taxon>Gunneridae</taxon>
        <taxon>Pentapetalae</taxon>
        <taxon>rosids</taxon>
        <taxon>fabids</taxon>
        <taxon>Malpighiales</taxon>
        <taxon>Rhizophoraceae</taxon>
        <taxon>Rhizophora</taxon>
    </lineage>
</organism>
<sequence length="44" mass="5059">MILSNNSSYIPWAIVRNSDSALDLATTFCFLLRQVTKFLPRKVQ</sequence>
<reference evidence="1" key="1">
    <citation type="submission" date="2018-02" db="EMBL/GenBank/DDBJ databases">
        <title>Rhizophora mucronata_Transcriptome.</title>
        <authorList>
            <person name="Meera S.P."/>
            <person name="Sreeshan A."/>
            <person name="Augustine A."/>
        </authorList>
    </citation>
    <scope>NUCLEOTIDE SEQUENCE</scope>
    <source>
        <tissue evidence="1">Leaf</tissue>
    </source>
</reference>
<protein>
    <submittedName>
        <fullName evidence="1">Copia protein</fullName>
    </submittedName>
</protein>
<dbReference type="EMBL" id="GGEC01082496">
    <property type="protein sequence ID" value="MBX62980.1"/>
    <property type="molecule type" value="Transcribed_RNA"/>
</dbReference>